<dbReference type="InterPro" id="IPR016919">
    <property type="entry name" value="UCP029416_PTP"/>
</dbReference>
<dbReference type="PIRSF" id="PIRSF029416">
    <property type="entry name" value="UCP029416_PTP"/>
    <property type="match status" value="1"/>
</dbReference>
<dbReference type="Gene3D" id="3.40.50.2300">
    <property type="match status" value="2"/>
</dbReference>
<name>A0A2M7D996_9BACT</name>
<dbReference type="AlphaFoldDB" id="A0A2M7D996"/>
<reference evidence="2" key="1">
    <citation type="submission" date="2017-09" db="EMBL/GenBank/DDBJ databases">
        <title>Depth-based differentiation of microbial function through sediment-hosted aquifers and enrichment of novel symbionts in the deep terrestrial subsurface.</title>
        <authorList>
            <person name="Probst A.J."/>
            <person name="Ladd B."/>
            <person name="Jarett J.K."/>
            <person name="Geller-Mcgrath D.E."/>
            <person name="Sieber C.M.K."/>
            <person name="Emerson J.B."/>
            <person name="Anantharaman K."/>
            <person name="Thomas B.C."/>
            <person name="Malmstrom R."/>
            <person name="Stieglmeier M."/>
            <person name="Klingl A."/>
            <person name="Woyke T."/>
            <person name="Ryan C.M."/>
            <person name="Banfield J.F."/>
        </authorList>
    </citation>
    <scope>NUCLEOTIDE SEQUENCE [LARGE SCALE GENOMIC DNA]</scope>
</reference>
<gene>
    <name evidence="1" type="ORF">COS25_01885</name>
</gene>
<proteinExistence type="predicted"/>
<evidence type="ECO:0000313" key="1">
    <source>
        <dbReference type="EMBL" id="PIV45052.1"/>
    </source>
</evidence>
<evidence type="ECO:0000313" key="2">
    <source>
        <dbReference type="Proteomes" id="UP000230864"/>
    </source>
</evidence>
<dbReference type="EMBL" id="PETZ01000037">
    <property type="protein sequence ID" value="PIV45052.1"/>
    <property type="molecule type" value="Genomic_DNA"/>
</dbReference>
<dbReference type="Proteomes" id="UP000230864">
    <property type="component" value="Unassembled WGS sequence"/>
</dbReference>
<accession>A0A2M7D996</accession>
<dbReference type="InterPro" id="IPR036196">
    <property type="entry name" value="Ptyr_pPase_sf"/>
</dbReference>
<sequence>MNVLFICDQNQNRSKTAEEIFKDRFNTKSAGLYNDKPVTEKQISWADAIIVMEEAQRSEIAKRFPRQYMLKRILSLDIPDIYYYNQPELIGILNSKMDELVRQLIK</sequence>
<protein>
    <submittedName>
        <fullName evidence="1">Phosphotyrosine protein phosphatase</fullName>
    </submittedName>
</protein>
<organism evidence="1 2">
    <name type="scientific">Candidatus Nealsonbacteria bacterium CG02_land_8_20_14_3_00_37_10</name>
    <dbReference type="NCBI Taxonomy" id="1974699"/>
    <lineage>
        <taxon>Bacteria</taxon>
        <taxon>Candidatus Nealsoniibacteriota</taxon>
    </lineage>
</organism>
<dbReference type="SUPFAM" id="SSF52788">
    <property type="entry name" value="Phosphotyrosine protein phosphatases I"/>
    <property type="match status" value="1"/>
</dbReference>
<comment type="caution">
    <text evidence="1">The sequence shown here is derived from an EMBL/GenBank/DDBJ whole genome shotgun (WGS) entry which is preliminary data.</text>
</comment>